<feature type="transmembrane region" description="Helical" evidence="1">
    <location>
        <begin position="17"/>
        <end position="35"/>
    </location>
</feature>
<dbReference type="RefSeq" id="WP_139375271.1">
    <property type="nucleotide sequence ID" value="NZ_FUZF01000008.1"/>
</dbReference>
<evidence type="ECO:0000313" key="2">
    <source>
        <dbReference type="EMBL" id="SKB74929.1"/>
    </source>
</evidence>
<evidence type="ECO:0000313" key="3">
    <source>
        <dbReference type="Proteomes" id="UP000190150"/>
    </source>
</evidence>
<keyword evidence="1" id="KW-1133">Transmembrane helix</keyword>
<dbReference type="Proteomes" id="UP000190150">
    <property type="component" value="Unassembled WGS sequence"/>
</dbReference>
<feature type="transmembrane region" description="Helical" evidence="1">
    <location>
        <begin position="55"/>
        <end position="75"/>
    </location>
</feature>
<dbReference type="OrthoDB" id="707807at2"/>
<feature type="transmembrane region" description="Helical" evidence="1">
    <location>
        <begin position="170"/>
        <end position="193"/>
    </location>
</feature>
<dbReference type="STRING" id="1513896.SAMN05660841_02166"/>
<gene>
    <name evidence="2" type="ORF">SAMN05660841_02166</name>
</gene>
<evidence type="ECO:0008006" key="4">
    <source>
        <dbReference type="Google" id="ProtNLM"/>
    </source>
</evidence>
<feature type="transmembrane region" description="Helical" evidence="1">
    <location>
        <begin position="87"/>
        <end position="107"/>
    </location>
</feature>
<dbReference type="EMBL" id="FUZF01000008">
    <property type="protein sequence ID" value="SKB74929.1"/>
    <property type="molecule type" value="Genomic_DNA"/>
</dbReference>
<dbReference type="AlphaFoldDB" id="A0A1T5DTL8"/>
<keyword evidence="1" id="KW-0472">Membrane</keyword>
<keyword evidence="1" id="KW-0812">Transmembrane</keyword>
<sequence>MTKTVLNPFENFTEIKLLLVSLFGFLLAWLATYYSDTMLLGSLKVINVKPKEWYIALYNLSITIVINTLTLYFFALLRYRKTRLIDVFNAVGIAHLAMYLLLVVSAIPSVTDFLKSMEFLVLDHMDNPASLPKDKILLMLVFGVFSIGCLVLFFTILVKGMKIAINSKKGSDTIAIVLLILIWNTVLQFLNIYQ</sequence>
<keyword evidence="3" id="KW-1185">Reference proteome</keyword>
<evidence type="ECO:0000256" key="1">
    <source>
        <dbReference type="SAM" id="Phobius"/>
    </source>
</evidence>
<accession>A0A1T5DTL8</accession>
<name>A0A1T5DTL8_9SPHI</name>
<protein>
    <recommendedName>
        <fullName evidence="4">Yip1 domain-containing protein</fullName>
    </recommendedName>
</protein>
<organism evidence="2 3">
    <name type="scientific">Sphingobacterium nematocida</name>
    <dbReference type="NCBI Taxonomy" id="1513896"/>
    <lineage>
        <taxon>Bacteria</taxon>
        <taxon>Pseudomonadati</taxon>
        <taxon>Bacteroidota</taxon>
        <taxon>Sphingobacteriia</taxon>
        <taxon>Sphingobacteriales</taxon>
        <taxon>Sphingobacteriaceae</taxon>
        <taxon>Sphingobacterium</taxon>
    </lineage>
</organism>
<proteinExistence type="predicted"/>
<reference evidence="3" key="1">
    <citation type="submission" date="2017-02" db="EMBL/GenBank/DDBJ databases">
        <authorList>
            <person name="Varghese N."/>
            <person name="Submissions S."/>
        </authorList>
    </citation>
    <scope>NUCLEOTIDE SEQUENCE [LARGE SCALE GENOMIC DNA]</scope>
    <source>
        <strain evidence="3">DSM 24091</strain>
    </source>
</reference>
<feature type="transmembrane region" description="Helical" evidence="1">
    <location>
        <begin position="136"/>
        <end position="158"/>
    </location>
</feature>